<dbReference type="PANTHER" id="PTHR33074:SF18">
    <property type="entry name" value="OS06G0718700 PROTEIN"/>
    <property type="match status" value="1"/>
</dbReference>
<organism evidence="2 3">
    <name type="scientific">Eleusine coracana subsp. coracana</name>
    <dbReference type="NCBI Taxonomy" id="191504"/>
    <lineage>
        <taxon>Eukaryota</taxon>
        <taxon>Viridiplantae</taxon>
        <taxon>Streptophyta</taxon>
        <taxon>Embryophyta</taxon>
        <taxon>Tracheophyta</taxon>
        <taxon>Spermatophyta</taxon>
        <taxon>Magnoliopsida</taxon>
        <taxon>Liliopsida</taxon>
        <taxon>Poales</taxon>
        <taxon>Poaceae</taxon>
        <taxon>PACMAD clade</taxon>
        <taxon>Chloridoideae</taxon>
        <taxon>Cynodonteae</taxon>
        <taxon>Eleusininae</taxon>
        <taxon>Eleusine</taxon>
    </lineage>
</organism>
<evidence type="ECO:0000259" key="1">
    <source>
        <dbReference type="Pfam" id="PF07762"/>
    </source>
</evidence>
<reference evidence="2" key="1">
    <citation type="journal article" date="2018" name="DNA Res.">
        <title>Multiple hybrid de novo genome assembly of finger millet, an orphan allotetraploid crop.</title>
        <authorList>
            <person name="Hatakeyama M."/>
            <person name="Aluri S."/>
            <person name="Balachadran M.T."/>
            <person name="Sivarajan S.R."/>
            <person name="Patrignani A."/>
            <person name="Gruter S."/>
            <person name="Poveda L."/>
            <person name="Shimizu-Inatsugi R."/>
            <person name="Baeten J."/>
            <person name="Francoijs K.J."/>
            <person name="Nataraja K.N."/>
            <person name="Reddy Y.A.N."/>
            <person name="Phadnis S."/>
            <person name="Ravikumar R.L."/>
            <person name="Schlapbach R."/>
            <person name="Sreeman S.M."/>
            <person name="Shimizu K.K."/>
        </authorList>
    </citation>
    <scope>NUCLEOTIDE SEQUENCE</scope>
</reference>
<protein>
    <recommendedName>
        <fullName evidence="1">DUF1618 domain-containing protein</fullName>
    </recommendedName>
</protein>
<dbReference type="EMBL" id="BQKI01000015">
    <property type="protein sequence ID" value="GJN08812.1"/>
    <property type="molecule type" value="Genomic_DNA"/>
</dbReference>
<proteinExistence type="predicted"/>
<feature type="domain" description="DUF1618" evidence="1">
    <location>
        <begin position="214"/>
        <end position="392"/>
    </location>
</feature>
<dbReference type="Pfam" id="PF07762">
    <property type="entry name" value="DUF1618"/>
    <property type="match status" value="1"/>
</dbReference>
<evidence type="ECO:0000313" key="2">
    <source>
        <dbReference type="EMBL" id="GJN08812.1"/>
    </source>
</evidence>
<reference evidence="2" key="2">
    <citation type="submission" date="2021-12" db="EMBL/GenBank/DDBJ databases">
        <title>Resequencing data analysis of finger millet.</title>
        <authorList>
            <person name="Hatakeyama M."/>
            <person name="Aluri S."/>
            <person name="Balachadran M.T."/>
            <person name="Sivarajan S.R."/>
            <person name="Poveda L."/>
            <person name="Shimizu-Inatsugi R."/>
            <person name="Schlapbach R."/>
            <person name="Sreeman S.M."/>
            <person name="Shimizu K.K."/>
        </authorList>
    </citation>
    <scope>NUCLEOTIDE SEQUENCE</scope>
</reference>
<dbReference type="AlphaFoldDB" id="A0AAV5DEY0"/>
<dbReference type="PANTHER" id="PTHR33074">
    <property type="entry name" value="EXPRESSED PROTEIN-RELATED"/>
    <property type="match status" value="1"/>
</dbReference>
<accession>A0AAV5DEY0</accession>
<gene>
    <name evidence="2" type="primary">ga26769</name>
    <name evidence="2" type="ORF">PR202_ga26769</name>
</gene>
<dbReference type="InterPro" id="IPR011676">
    <property type="entry name" value="DUF1618"/>
</dbReference>
<sequence length="456" mass="50614">MAPVAAPVSSVANAPSCILLDVRAYGAARHNATTADSKTSTGLPIEVTFFTEQPPVLSHFSVHCPGLQPQESTDSPTPKVIATDADLVLLRVPIDPRVLYDDYFVYVAHPQHPKLELLPNLSHDRLGDKEIAILRCADDQEYAVAALKINPFSNCSTLYLYRPKPDGEQGTWTVQHVSSEEPTIFSIPDMAQRLMYHVTTKVITPGGSKGTVGWVDLWHGILLCDVLDKSPKFRYMLLPPTRSNRGPFLNHSDDCYRDIIVSQHKDSIKYVEMLIAPPSLVTAIPSGTPDPDSYLEWMRRRECLSRQMRPSLVPGRWKIMTWSMPISSWGKWCIICKASSVYTSDDNLTNSELLYELSCSHKDKEQASQATLSLGSLCMAYPTIDIDDDVVYLLTKAASAKYKTGIVVTALDVKKNNLQGVAKLDSNIFTRCYLASGISKYLSTTGTYALVVIYVF</sequence>
<keyword evidence="3" id="KW-1185">Reference proteome</keyword>
<dbReference type="Proteomes" id="UP001054889">
    <property type="component" value="Unassembled WGS sequence"/>
</dbReference>
<comment type="caution">
    <text evidence="2">The sequence shown here is derived from an EMBL/GenBank/DDBJ whole genome shotgun (WGS) entry which is preliminary data.</text>
</comment>
<evidence type="ECO:0000313" key="3">
    <source>
        <dbReference type="Proteomes" id="UP001054889"/>
    </source>
</evidence>
<name>A0AAV5DEY0_ELECO</name>